<reference evidence="2" key="1">
    <citation type="submission" date="2020-06" db="EMBL/GenBank/DDBJ databases">
        <authorList>
            <consortium name="Plant Systems Biology data submission"/>
        </authorList>
    </citation>
    <scope>NUCLEOTIDE SEQUENCE</scope>
    <source>
        <strain evidence="2">D6</strain>
    </source>
</reference>
<comment type="caution">
    <text evidence="2">The sequence shown here is derived from an EMBL/GenBank/DDBJ whole genome shotgun (WGS) entry which is preliminary data.</text>
</comment>
<dbReference type="AlphaFoldDB" id="A0A9N8DRM4"/>
<gene>
    <name evidence="2" type="ORF">SEMRO_231_G093620.1</name>
</gene>
<organism evidence="2 3">
    <name type="scientific">Seminavis robusta</name>
    <dbReference type="NCBI Taxonomy" id="568900"/>
    <lineage>
        <taxon>Eukaryota</taxon>
        <taxon>Sar</taxon>
        <taxon>Stramenopiles</taxon>
        <taxon>Ochrophyta</taxon>
        <taxon>Bacillariophyta</taxon>
        <taxon>Bacillariophyceae</taxon>
        <taxon>Bacillariophycidae</taxon>
        <taxon>Naviculales</taxon>
        <taxon>Naviculaceae</taxon>
        <taxon>Seminavis</taxon>
    </lineage>
</organism>
<dbReference type="Proteomes" id="UP001153069">
    <property type="component" value="Unassembled WGS sequence"/>
</dbReference>
<protein>
    <submittedName>
        <fullName evidence="2">Uncharacterized protein</fullName>
    </submittedName>
</protein>
<evidence type="ECO:0000313" key="3">
    <source>
        <dbReference type="Proteomes" id="UP001153069"/>
    </source>
</evidence>
<evidence type="ECO:0000313" key="2">
    <source>
        <dbReference type="EMBL" id="CAB9505445.1"/>
    </source>
</evidence>
<sequence>MRIPSSFLSLAFLATSMMVANANDPCPADITTEVCEIPSDAFDYSVVTFGNANIAAHSMYYGIAVGGTLTDGSPNDSATVDKTKSYIKETSGQCSFNFNGGVQYGDSCFADNLYERMNYIATHAQNSTNVIVCTSGENGRIFTVDDFIPGGEGNDDGLTLAIFNTEDDIYIGDYGGRQFGPTIIAPNAKVIVLDGAGYVDGAIYAKELDAQAGSLQLHDLHYNIWKRFHC</sequence>
<feature type="chain" id="PRO_5040174062" evidence="1">
    <location>
        <begin position="23"/>
        <end position="230"/>
    </location>
</feature>
<keyword evidence="1" id="KW-0732">Signal</keyword>
<accession>A0A9N8DRM4</accession>
<dbReference type="OrthoDB" id="49073at2759"/>
<proteinExistence type="predicted"/>
<evidence type="ECO:0000256" key="1">
    <source>
        <dbReference type="SAM" id="SignalP"/>
    </source>
</evidence>
<feature type="signal peptide" evidence="1">
    <location>
        <begin position="1"/>
        <end position="22"/>
    </location>
</feature>
<dbReference type="EMBL" id="CAICTM010000230">
    <property type="protein sequence ID" value="CAB9505445.1"/>
    <property type="molecule type" value="Genomic_DNA"/>
</dbReference>
<name>A0A9N8DRM4_9STRA</name>
<keyword evidence="3" id="KW-1185">Reference proteome</keyword>